<dbReference type="RefSeq" id="WP_068170465.1">
    <property type="nucleotide sequence ID" value="NZ_BCWR01000006.1"/>
</dbReference>
<dbReference type="AlphaFoldDB" id="A0A9X4NQI2"/>
<evidence type="ECO:0000313" key="4">
    <source>
        <dbReference type="Proteomes" id="UP001152876"/>
    </source>
</evidence>
<dbReference type="Pfam" id="PF04994">
    <property type="entry name" value="TfoX_C"/>
    <property type="match status" value="1"/>
</dbReference>
<organism evidence="3 4">
    <name type="scientific">Hydrogenophaga taeniospiralis CCUG 15921</name>
    <dbReference type="NCBI Taxonomy" id="1281780"/>
    <lineage>
        <taxon>Bacteria</taxon>
        <taxon>Pseudomonadati</taxon>
        <taxon>Pseudomonadota</taxon>
        <taxon>Betaproteobacteria</taxon>
        <taxon>Burkholderiales</taxon>
        <taxon>Comamonadaceae</taxon>
        <taxon>Hydrogenophaga</taxon>
    </lineage>
</organism>
<evidence type="ECO:0000313" key="3">
    <source>
        <dbReference type="EMBL" id="MDG5974154.1"/>
    </source>
</evidence>
<dbReference type="PANTHER" id="PTHR36121">
    <property type="entry name" value="PROTEIN SXY"/>
    <property type="match status" value="1"/>
</dbReference>
<name>A0A9X4NQI2_9BURK</name>
<dbReference type="Gene3D" id="1.10.150.20">
    <property type="entry name" value="5' to 3' exonuclease, C-terminal subdomain"/>
    <property type="match status" value="1"/>
</dbReference>
<comment type="caution">
    <text evidence="3">The sequence shown here is derived from an EMBL/GenBank/DDBJ whole genome shotgun (WGS) entry which is preliminary data.</text>
</comment>
<feature type="compositionally biased region" description="Pro residues" evidence="1">
    <location>
        <begin position="1"/>
        <end position="10"/>
    </location>
</feature>
<evidence type="ECO:0000256" key="1">
    <source>
        <dbReference type="SAM" id="MobiDB-lite"/>
    </source>
</evidence>
<accession>A0A9X4NQI2</accession>
<dbReference type="OrthoDB" id="7067520at2"/>
<feature type="region of interest" description="Disordered" evidence="1">
    <location>
        <begin position="1"/>
        <end position="25"/>
    </location>
</feature>
<dbReference type="PANTHER" id="PTHR36121:SF1">
    <property type="entry name" value="PROTEIN SXY"/>
    <property type="match status" value="1"/>
</dbReference>
<proteinExistence type="predicted"/>
<gene>
    <name evidence="3" type="ORF">H010_02757</name>
</gene>
<feature type="domain" description="TfoX C-terminal" evidence="2">
    <location>
        <begin position="20"/>
        <end position="95"/>
    </location>
</feature>
<dbReference type="EMBL" id="AOGK01000002">
    <property type="protein sequence ID" value="MDG5974154.1"/>
    <property type="molecule type" value="Genomic_DNA"/>
</dbReference>
<dbReference type="Proteomes" id="UP001152876">
    <property type="component" value="Unassembled WGS sequence"/>
</dbReference>
<evidence type="ECO:0000259" key="2">
    <source>
        <dbReference type="Pfam" id="PF04994"/>
    </source>
</evidence>
<reference evidence="3" key="1">
    <citation type="submission" date="2013-01" db="EMBL/GenBank/DDBJ databases">
        <title>Genome draft of Hydrogenophaga taeniospiralis 2K1.</title>
        <authorList>
            <person name="Gomila M."/>
            <person name="Lalucat J."/>
        </authorList>
    </citation>
    <scope>NUCLEOTIDE SEQUENCE</scope>
    <source>
        <strain evidence="3">CCUG 15921</strain>
    </source>
</reference>
<protein>
    <submittedName>
        <fullName evidence="3">Regulator of competence-specific genes</fullName>
    </submittedName>
</protein>
<keyword evidence="4" id="KW-1185">Reference proteome</keyword>
<dbReference type="InterPro" id="IPR007077">
    <property type="entry name" value="TfoX_C"/>
</dbReference>
<dbReference type="InterPro" id="IPR047525">
    <property type="entry name" value="TfoX-like"/>
</dbReference>
<sequence>MPLRRPPVPSTTPRATGEPALAALPGLGPKSQAMLAAAGIPDLTTLRRLGSVAAYARVKRSDPRASLNLLWGLEAALTGLPWQTVAREHRTSLLLALDALEEFGAPKTPRR</sequence>